<comment type="caution">
    <text evidence="12">The sequence shown here is derived from an EMBL/GenBank/DDBJ whole genome shotgun (WGS) entry which is preliminary data.</text>
</comment>
<keyword evidence="15" id="KW-1185">Reference proteome</keyword>
<keyword evidence="3" id="KW-1003">Cell membrane</keyword>
<organism evidence="12 14">
    <name type="scientific">Enterococcus canintestini</name>
    <dbReference type="NCBI Taxonomy" id="317010"/>
    <lineage>
        <taxon>Bacteria</taxon>
        <taxon>Bacillati</taxon>
        <taxon>Bacillota</taxon>
        <taxon>Bacilli</taxon>
        <taxon>Lactobacillales</taxon>
        <taxon>Enterococcaceae</taxon>
        <taxon>Enterococcus</taxon>
    </lineage>
</organism>
<dbReference type="STRING" id="317010.RU96_GL000280"/>
<dbReference type="PANTHER" id="PTHR10110">
    <property type="entry name" value="SODIUM/HYDROGEN EXCHANGER"/>
    <property type="match status" value="1"/>
</dbReference>
<evidence type="ECO:0000256" key="6">
    <source>
        <dbReference type="ARBA" id="ARBA00023053"/>
    </source>
</evidence>
<feature type="transmembrane region" description="Helical" evidence="10">
    <location>
        <begin position="183"/>
        <end position="200"/>
    </location>
</feature>
<reference evidence="13 15" key="2">
    <citation type="submission" date="2015-08" db="EMBL/GenBank/DDBJ databases">
        <title>Enterococcus genome sequence.</title>
        <authorList>
            <person name="Acedo J.Z."/>
            <person name="Vederas J.C."/>
        </authorList>
    </citation>
    <scope>NUCLEOTIDE SEQUENCE [LARGE SCALE GENOMIC DNA]</scope>
    <source>
        <strain evidence="13 15">49</strain>
    </source>
</reference>
<accession>A0A1L8RAP6</accession>
<keyword evidence="4 10" id="KW-0812">Transmembrane</keyword>
<feature type="transmembrane region" description="Helical" evidence="10">
    <location>
        <begin position="109"/>
        <end position="131"/>
    </location>
</feature>
<feature type="domain" description="Cation/H+ exchanger transmembrane" evidence="11">
    <location>
        <begin position="14"/>
        <end position="399"/>
    </location>
</feature>
<feature type="transmembrane region" description="Helical" evidence="10">
    <location>
        <begin position="51"/>
        <end position="69"/>
    </location>
</feature>
<evidence type="ECO:0000256" key="4">
    <source>
        <dbReference type="ARBA" id="ARBA00022692"/>
    </source>
</evidence>
<protein>
    <submittedName>
        <fullName evidence="12">Na+/H+ antiporter</fullName>
    </submittedName>
    <submittedName>
        <fullName evidence="13">Sodium:proton antiporter</fullName>
    </submittedName>
</protein>
<evidence type="ECO:0000256" key="7">
    <source>
        <dbReference type="ARBA" id="ARBA00023065"/>
    </source>
</evidence>
<feature type="transmembrane region" description="Helical" evidence="10">
    <location>
        <begin position="382"/>
        <end position="403"/>
    </location>
</feature>
<keyword evidence="2" id="KW-0813">Transport</keyword>
<keyword evidence="5 10" id="KW-1133">Transmembrane helix</keyword>
<feature type="transmembrane region" description="Helical" evidence="10">
    <location>
        <begin position="349"/>
        <end position="370"/>
    </location>
</feature>
<evidence type="ECO:0000259" key="11">
    <source>
        <dbReference type="Pfam" id="PF00999"/>
    </source>
</evidence>
<dbReference type="OrthoDB" id="9809206at2"/>
<evidence type="ECO:0000313" key="15">
    <source>
        <dbReference type="Proteomes" id="UP000216797"/>
    </source>
</evidence>
<comment type="subcellular location">
    <subcellularLocation>
        <location evidence="1">Cell membrane</location>
        <topology evidence="1">Multi-pass membrane protein</topology>
    </subcellularLocation>
</comment>
<feature type="transmembrane region" description="Helical" evidence="10">
    <location>
        <begin position="81"/>
        <end position="103"/>
    </location>
</feature>
<dbReference type="GO" id="GO:0051453">
    <property type="term" value="P:regulation of intracellular pH"/>
    <property type="evidence" value="ECO:0007669"/>
    <property type="project" value="TreeGrafter"/>
</dbReference>
<evidence type="ECO:0000313" key="14">
    <source>
        <dbReference type="Proteomes" id="UP000182835"/>
    </source>
</evidence>
<dbReference type="EMBL" id="LHUG01000006">
    <property type="protein sequence ID" value="PAB00610.1"/>
    <property type="molecule type" value="Genomic_DNA"/>
</dbReference>
<dbReference type="GO" id="GO:0098719">
    <property type="term" value="P:sodium ion import across plasma membrane"/>
    <property type="evidence" value="ECO:0007669"/>
    <property type="project" value="TreeGrafter"/>
</dbReference>
<dbReference type="AlphaFoldDB" id="A0A1L8RAP6"/>
<dbReference type="GO" id="GO:0005886">
    <property type="term" value="C:plasma membrane"/>
    <property type="evidence" value="ECO:0007669"/>
    <property type="project" value="UniProtKB-SubCell"/>
</dbReference>
<dbReference type="GO" id="GO:0015386">
    <property type="term" value="F:potassium:proton antiporter activity"/>
    <property type="evidence" value="ECO:0007669"/>
    <property type="project" value="TreeGrafter"/>
</dbReference>
<dbReference type="RefSeq" id="WP_071863760.1">
    <property type="nucleotide sequence ID" value="NZ_JBHLVQ010000015.1"/>
</dbReference>
<feature type="transmembrane region" description="Helical" evidence="10">
    <location>
        <begin position="236"/>
        <end position="254"/>
    </location>
</feature>
<gene>
    <name evidence="13" type="ORF">AKL21_08955</name>
    <name evidence="12" type="ORF">RU96_GL000280</name>
</gene>
<dbReference type="Pfam" id="PF00999">
    <property type="entry name" value="Na_H_Exchanger"/>
    <property type="match status" value="1"/>
</dbReference>
<name>A0A1L8RAP6_9ENTE</name>
<keyword evidence="8 10" id="KW-0472">Membrane</keyword>
<feature type="transmembrane region" description="Helical" evidence="10">
    <location>
        <begin position="266"/>
        <end position="289"/>
    </location>
</feature>
<evidence type="ECO:0000256" key="10">
    <source>
        <dbReference type="SAM" id="Phobius"/>
    </source>
</evidence>
<dbReference type="InterPro" id="IPR018422">
    <property type="entry name" value="Cation/H_exchanger_CPA1"/>
</dbReference>
<evidence type="ECO:0000256" key="9">
    <source>
        <dbReference type="ARBA" id="ARBA00023201"/>
    </source>
</evidence>
<evidence type="ECO:0000256" key="5">
    <source>
        <dbReference type="ARBA" id="ARBA00022989"/>
    </source>
</evidence>
<evidence type="ECO:0000313" key="12">
    <source>
        <dbReference type="EMBL" id="OJG16813.1"/>
    </source>
</evidence>
<dbReference type="InterPro" id="IPR006153">
    <property type="entry name" value="Cation/H_exchanger_TM"/>
</dbReference>
<feature type="transmembrane region" description="Helical" evidence="10">
    <location>
        <begin position="309"/>
        <end position="337"/>
    </location>
</feature>
<keyword evidence="7" id="KW-0406">Ion transport</keyword>
<evidence type="ECO:0000256" key="3">
    <source>
        <dbReference type="ARBA" id="ARBA00022475"/>
    </source>
</evidence>
<evidence type="ECO:0000256" key="2">
    <source>
        <dbReference type="ARBA" id="ARBA00022448"/>
    </source>
</evidence>
<keyword evidence="9" id="KW-0739">Sodium transport</keyword>
<dbReference type="PANTHER" id="PTHR10110:SF86">
    <property type="entry name" value="SODIUM_HYDROGEN EXCHANGER 7"/>
    <property type="match status" value="1"/>
</dbReference>
<evidence type="ECO:0000313" key="13">
    <source>
        <dbReference type="EMBL" id="PAB00610.1"/>
    </source>
</evidence>
<dbReference type="EMBL" id="JXKG01000001">
    <property type="protein sequence ID" value="OJG16813.1"/>
    <property type="molecule type" value="Genomic_DNA"/>
</dbReference>
<dbReference type="Proteomes" id="UP000182835">
    <property type="component" value="Unassembled WGS sequence"/>
</dbReference>
<evidence type="ECO:0000256" key="1">
    <source>
        <dbReference type="ARBA" id="ARBA00004651"/>
    </source>
</evidence>
<sequence>MELVELIILIAVAITFSNILAKIIPTVPIFFIQIFFGILVGLSSYGRTLNFRPEIFLVLIIAPLLFREGEHADLPVIFKNFGTILSLAFGGVLVTLVAVGITLHTLMPTIPLAACMAFGAALGPTDAVAVSSITKSLKIPPRVMRILEGEGLLNDASGVTAFQFATIALVTGSFSIWQGSWRLLFASVGGALVGIVVVWGKRKLIRLIEQLSAQDVTAYLLIELLLPFVAYVFSEIIGVSGIIAAVVAGVMQATGRQKVTLFQAELANVSTATWNTIVFTLNGLVFIFLGIEISQVFSPIWESDVYANWLLLLVIVAVTIILFFIRFIFLLLLNLFSAKKSKAKSWQEILLLTFGGVKGTVSLATIFILPTSLHGELFPQRSVLLFLTAGVILLSLIISLVVLPQISDGEAEVPVDEKGLAILSEVKEELKVDQLDETLTENEQIALKAVIQTYENRMWDIYTVAMTESERQEVQEIQALIIGIERDGLDESFRRHEIDGNTYRFYSRFIANFQHSVGQQILSFLAFWLLVVRRIIRVILHPKLFFERRQNAPKQMQPNDLNQIKKVYLRNTKLIKQSLSSLDGVYDEKIIAHFLEQRQNMMGQLELNDFMAAVMIRQDPAYIKEMLRGYYLERKVIDLFETAGTITTFAANEYRRKVNLLESYAMGQTGNLPRVPFFRKI</sequence>
<dbReference type="Proteomes" id="UP000216797">
    <property type="component" value="Unassembled WGS sequence"/>
</dbReference>
<evidence type="ECO:0000256" key="8">
    <source>
        <dbReference type="ARBA" id="ARBA00023136"/>
    </source>
</evidence>
<dbReference type="Gene3D" id="6.10.140.1330">
    <property type="match status" value="1"/>
</dbReference>
<feature type="transmembrane region" description="Helical" evidence="10">
    <location>
        <begin position="29"/>
        <end position="45"/>
    </location>
</feature>
<feature type="transmembrane region" description="Helical" evidence="10">
    <location>
        <begin position="152"/>
        <end position="177"/>
    </location>
</feature>
<proteinExistence type="predicted"/>
<dbReference type="GO" id="GO:0015385">
    <property type="term" value="F:sodium:proton antiporter activity"/>
    <property type="evidence" value="ECO:0007669"/>
    <property type="project" value="InterPro"/>
</dbReference>
<keyword evidence="6" id="KW-0915">Sodium</keyword>
<reference evidence="12 14" key="1">
    <citation type="submission" date="2014-12" db="EMBL/GenBank/DDBJ databases">
        <title>Draft genome sequences of 29 type strains of Enterococci.</title>
        <authorList>
            <person name="Zhong Z."/>
            <person name="Sun Z."/>
            <person name="Liu W."/>
            <person name="Zhang W."/>
            <person name="Zhang H."/>
        </authorList>
    </citation>
    <scope>NUCLEOTIDE SEQUENCE [LARGE SCALE GENOMIC DNA]</scope>
    <source>
        <strain evidence="12 14">DSM 21207</strain>
    </source>
</reference>